<dbReference type="Pfam" id="PF06886">
    <property type="entry name" value="TPX2"/>
    <property type="match status" value="1"/>
</dbReference>
<evidence type="ECO:0000256" key="3">
    <source>
        <dbReference type="ARBA" id="ARBA00005885"/>
    </source>
</evidence>
<feature type="compositionally biased region" description="Low complexity" evidence="8">
    <location>
        <begin position="220"/>
        <end position="235"/>
    </location>
</feature>
<feature type="compositionally biased region" description="Polar residues" evidence="8">
    <location>
        <begin position="314"/>
        <end position="330"/>
    </location>
</feature>
<evidence type="ECO:0000313" key="11">
    <source>
        <dbReference type="EMBL" id="JAI66639.1"/>
    </source>
</evidence>
<dbReference type="InterPro" id="IPR027329">
    <property type="entry name" value="TPX2_C"/>
</dbReference>
<name>A0A0P4WHZ1_SCYOL</name>
<dbReference type="GO" id="GO:0005819">
    <property type="term" value="C:spindle"/>
    <property type="evidence" value="ECO:0007669"/>
    <property type="project" value="UniProtKB-SubCell"/>
</dbReference>
<keyword evidence="4" id="KW-0963">Cytoplasm</keyword>
<evidence type="ECO:0000256" key="2">
    <source>
        <dbReference type="ARBA" id="ARBA00004186"/>
    </source>
</evidence>
<feature type="region of interest" description="Disordered" evidence="8">
    <location>
        <begin position="59"/>
        <end position="135"/>
    </location>
</feature>
<feature type="compositionally biased region" description="Basic residues" evidence="8">
    <location>
        <begin position="167"/>
        <end position="176"/>
    </location>
</feature>
<evidence type="ECO:0000256" key="7">
    <source>
        <dbReference type="SAM" id="Coils"/>
    </source>
</evidence>
<evidence type="ECO:0000256" key="6">
    <source>
        <dbReference type="ARBA" id="ARBA00023242"/>
    </source>
</evidence>
<evidence type="ECO:0008006" key="12">
    <source>
        <dbReference type="Google" id="ProtNLM"/>
    </source>
</evidence>
<dbReference type="PANTHER" id="PTHR14326">
    <property type="entry name" value="TARGETING PROTEIN FOR XKLP2"/>
    <property type="match status" value="1"/>
</dbReference>
<organism evidence="11">
    <name type="scientific">Scylla olivacea</name>
    <name type="common">Orange mud crab</name>
    <name type="synonym">Cancer olivacea</name>
    <dbReference type="NCBI Taxonomy" id="85551"/>
    <lineage>
        <taxon>Eukaryota</taxon>
        <taxon>Metazoa</taxon>
        <taxon>Ecdysozoa</taxon>
        <taxon>Arthropoda</taxon>
        <taxon>Crustacea</taxon>
        <taxon>Multicrustacea</taxon>
        <taxon>Malacostraca</taxon>
        <taxon>Eumalacostraca</taxon>
        <taxon>Eucarida</taxon>
        <taxon>Decapoda</taxon>
        <taxon>Pleocyemata</taxon>
        <taxon>Brachyura</taxon>
        <taxon>Eubrachyura</taxon>
        <taxon>Portunoidea</taxon>
        <taxon>Portunidae</taxon>
        <taxon>Portuninae</taxon>
        <taxon>Scylla</taxon>
    </lineage>
</organism>
<proteinExistence type="inferred from homology"/>
<evidence type="ECO:0000256" key="8">
    <source>
        <dbReference type="SAM" id="MobiDB-lite"/>
    </source>
</evidence>
<feature type="region of interest" description="Disordered" evidence="8">
    <location>
        <begin position="219"/>
        <end position="238"/>
    </location>
</feature>
<accession>A0A0P4WHZ1</accession>
<dbReference type="EMBL" id="GDRN01048705">
    <property type="protein sequence ID" value="JAI66639.1"/>
    <property type="molecule type" value="Transcribed_RNA"/>
</dbReference>
<evidence type="ECO:0000259" key="10">
    <source>
        <dbReference type="Pfam" id="PF12214"/>
    </source>
</evidence>
<evidence type="ECO:0000256" key="4">
    <source>
        <dbReference type="ARBA" id="ARBA00022490"/>
    </source>
</evidence>
<sequence>MADNYEFNAPKFFDFSKGDIEVDESYFDTVSEMPQKTTADFKATGQLVLKTSVVVSGAASHTSPKTPHVPRSADCPFKTPTVSERVSYPSPKSPAVPKTISPPSFKTPAVIEPSPKTPVPEAASPPAAVSLPAPRSVPKRISQAMSGLDTVGVRQSPRLAAIAKALRRNRAARKSFGKPGTGQQQNPKTGARKRGVRRVSGVMGLSEQDKADLQAIATFSHKSSSDAPSSKPLKLTKPEEFHFATDSRLRGSGAAAAAEAPAPASTRPHLGPTRPQEFHFATDARVKGKGPSQGEEQEYVDFTRSLRSSTTSLNKDTGVSRTVPQPFNLTESRRRNAEEPSKFVSVAELNLRFHTKTPQRFRTKRAGSEVQHDDIKRVKSNTLGITVPHTPQLTTRSRTRTVNCLSQQQMEIKEFEEAQKHTFKARPVNKKVLEAPILGASVEKKLPTVPEPFNITDTKKAEAASAFKREEHEQADESILSVNSVGQGKKRSATKVMPFSFDLRDKTKQQQKEEKIKKFIEEEKSLAEFHAQPMPVFESGVLGVPAKRPPTPTQPQPFNLQADQRGMVKQEKFKAQLKEESQLEAEQRKFRARSGDVVHKAPFVPEKSQRPLTEISSFALNTEVRAGKRSEYDLQRKVHEEEILMAKKLEEERQAAEEAAEIARLRQEAVHKANPVPKFKPVTLQLPHHPVTIPKSPRFATESRLRTRSRVNSTFDVSSATYTAE</sequence>
<feature type="compositionally biased region" description="Low complexity" evidence="8">
    <location>
        <begin position="254"/>
        <end position="264"/>
    </location>
</feature>
<dbReference type="GO" id="GO:0060236">
    <property type="term" value="P:regulation of mitotic spindle organization"/>
    <property type="evidence" value="ECO:0007669"/>
    <property type="project" value="InterPro"/>
</dbReference>
<dbReference type="InterPro" id="IPR027330">
    <property type="entry name" value="TPX2_central_dom"/>
</dbReference>
<feature type="coiled-coil region" evidence="7">
    <location>
        <begin position="639"/>
        <end position="668"/>
    </location>
</feature>
<keyword evidence="6" id="KW-0539">Nucleus</keyword>
<evidence type="ECO:0000256" key="5">
    <source>
        <dbReference type="ARBA" id="ARBA00023212"/>
    </source>
</evidence>
<feature type="compositionally biased region" description="Low complexity" evidence="8">
    <location>
        <begin position="119"/>
        <end position="135"/>
    </location>
</feature>
<dbReference type="AlphaFoldDB" id="A0A0P4WHZ1"/>
<evidence type="ECO:0000259" key="9">
    <source>
        <dbReference type="Pfam" id="PF06886"/>
    </source>
</evidence>
<feature type="region of interest" description="Disordered" evidence="8">
    <location>
        <begin position="307"/>
        <end position="338"/>
    </location>
</feature>
<feature type="domain" description="TPX2 C-terminal" evidence="9">
    <location>
        <begin position="618"/>
        <end position="689"/>
    </location>
</feature>
<comment type="similarity">
    <text evidence="3">Belongs to the TPX2 family.</text>
</comment>
<feature type="region of interest" description="Disordered" evidence="8">
    <location>
        <begin position="250"/>
        <end position="275"/>
    </location>
</feature>
<dbReference type="Pfam" id="PF12214">
    <property type="entry name" value="TPX2_importin"/>
    <property type="match status" value="1"/>
</dbReference>
<dbReference type="PANTHER" id="PTHR14326:SF44">
    <property type="entry name" value="TARGETING PROTEIN FOR XKLP2"/>
    <property type="match status" value="1"/>
</dbReference>
<comment type="subcellular location">
    <subcellularLocation>
        <location evidence="2">Cytoplasm</location>
        <location evidence="2">Cytoskeleton</location>
        <location evidence="2">Spindle</location>
    </subcellularLocation>
    <subcellularLocation>
        <location evidence="1">Nucleus</location>
    </subcellularLocation>
</comment>
<feature type="region of interest" description="Disordered" evidence="8">
    <location>
        <begin position="167"/>
        <end position="197"/>
    </location>
</feature>
<reference evidence="11" key="1">
    <citation type="submission" date="2015-09" db="EMBL/GenBank/DDBJ databases">
        <title>Scylla olivacea transcriptome.</title>
        <authorList>
            <person name="Ikhwanuddin M."/>
        </authorList>
    </citation>
    <scope>NUCLEOTIDE SEQUENCE</scope>
</reference>
<keyword evidence="7" id="KW-0175">Coiled coil</keyword>
<dbReference type="InterPro" id="IPR009675">
    <property type="entry name" value="TPX2_fam"/>
</dbReference>
<evidence type="ECO:0000256" key="1">
    <source>
        <dbReference type="ARBA" id="ARBA00004123"/>
    </source>
</evidence>
<protein>
    <recommendedName>
        <fullName evidence="12">TPX2 C-terminal domain-containing protein</fullName>
    </recommendedName>
</protein>
<dbReference type="GO" id="GO:0005634">
    <property type="term" value="C:nucleus"/>
    <property type="evidence" value="ECO:0007669"/>
    <property type="project" value="UniProtKB-SubCell"/>
</dbReference>
<dbReference type="GO" id="GO:0005874">
    <property type="term" value="C:microtubule"/>
    <property type="evidence" value="ECO:0007669"/>
    <property type="project" value="InterPro"/>
</dbReference>
<keyword evidence="5" id="KW-0206">Cytoskeleton</keyword>
<feature type="domain" description="TPX2 central" evidence="10">
    <location>
        <begin position="385"/>
        <end position="559"/>
    </location>
</feature>